<dbReference type="InterPro" id="IPR051533">
    <property type="entry name" value="WaaL-like"/>
</dbReference>
<dbReference type="Proteomes" id="UP000053370">
    <property type="component" value="Unassembled WGS sequence"/>
</dbReference>
<feature type="transmembrane region" description="Helical" evidence="1">
    <location>
        <begin position="353"/>
        <end position="368"/>
    </location>
</feature>
<keyword evidence="1" id="KW-0812">Transmembrane</keyword>
<feature type="transmembrane region" description="Helical" evidence="1">
    <location>
        <begin position="12"/>
        <end position="32"/>
    </location>
</feature>
<evidence type="ECO:0000313" key="3">
    <source>
        <dbReference type="Proteomes" id="UP000053370"/>
    </source>
</evidence>
<dbReference type="AlphaFoldDB" id="A0A0S7BJJ6"/>
<feature type="transmembrane region" description="Helical" evidence="1">
    <location>
        <begin position="71"/>
        <end position="93"/>
    </location>
</feature>
<feature type="transmembrane region" description="Helical" evidence="1">
    <location>
        <begin position="320"/>
        <end position="341"/>
    </location>
</feature>
<evidence type="ECO:0000313" key="2">
    <source>
        <dbReference type="EMBL" id="GAP40509.1"/>
    </source>
</evidence>
<dbReference type="PANTHER" id="PTHR37422:SF13">
    <property type="entry name" value="LIPOPOLYSACCHARIDE BIOSYNTHESIS PROTEIN PA4999-RELATED"/>
    <property type="match status" value="1"/>
</dbReference>
<gene>
    <name evidence="2" type="ORF">ATC1_13485</name>
</gene>
<evidence type="ECO:0000256" key="1">
    <source>
        <dbReference type="SAM" id="Phobius"/>
    </source>
</evidence>
<feature type="transmembrane region" description="Helical" evidence="1">
    <location>
        <begin position="44"/>
        <end position="64"/>
    </location>
</feature>
<accession>A0A0S7BJJ6</accession>
<keyword evidence="1" id="KW-1133">Transmembrane helix</keyword>
<feature type="transmembrane region" description="Helical" evidence="1">
    <location>
        <begin position="207"/>
        <end position="235"/>
    </location>
</feature>
<dbReference type="STRING" id="1678840.ATC1_13485"/>
<sequence>MKSELMIRISRKWMLLFILFIVIYPIFITYILPLTRFWYLSRKLIILQDVVILLTALYGTLLGIQQKMLLIRWLIPALVGAFFFLFPQIFLFFQNHQDADALLTIIRFFLLFYIFLITSEKISFYKKDFVMIAMVFGFFFLFCCFYDIFQNYEAFRTISMDTFRDSIFQSVFLNPNRFACFLGLTIILSISAFWLSKKTFFLLNSLFLTFYLFLTGSRGSVIMVFLFVIGFILSLMGKNHYSRSIFMILDIFLLGLILWQFDFIRKFCELKNGLTGREYIWRLSWQLFRSSNIFAGNGLTNLLESIIEIKLNQLASAHNGYISVLYSGGILLSSFYTYVFVVIFQRTMIIRRHFWLPFVLSASFYGFFESTVLPFYFSPISNYFTVCLVALPLLVKEP</sequence>
<keyword evidence="3" id="KW-1185">Reference proteome</keyword>
<dbReference type="EMBL" id="DF968181">
    <property type="protein sequence ID" value="GAP40509.1"/>
    <property type="molecule type" value="Genomic_DNA"/>
</dbReference>
<keyword evidence="1" id="KW-0472">Membrane</keyword>
<proteinExistence type="predicted"/>
<dbReference type="RefSeq" id="WP_062279856.1">
    <property type="nucleotide sequence ID" value="NZ_DF968181.1"/>
</dbReference>
<name>A0A0S7BJJ6_9CHLR</name>
<organism evidence="2">
    <name type="scientific">Flexilinea flocculi</name>
    <dbReference type="NCBI Taxonomy" id="1678840"/>
    <lineage>
        <taxon>Bacteria</taxon>
        <taxon>Bacillati</taxon>
        <taxon>Chloroflexota</taxon>
        <taxon>Anaerolineae</taxon>
        <taxon>Anaerolineales</taxon>
        <taxon>Anaerolineaceae</taxon>
        <taxon>Flexilinea</taxon>
    </lineage>
</organism>
<keyword evidence="2" id="KW-0436">Ligase</keyword>
<dbReference type="PANTHER" id="PTHR37422">
    <property type="entry name" value="TEICHURONIC ACID BIOSYNTHESIS PROTEIN TUAE"/>
    <property type="match status" value="1"/>
</dbReference>
<protein>
    <submittedName>
        <fullName evidence="2">O-antigen ligase like membrane protein</fullName>
    </submittedName>
</protein>
<dbReference type="GO" id="GO:0016874">
    <property type="term" value="F:ligase activity"/>
    <property type="evidence" value="ECO:0007669"/>
    <property type="project" value="UniProtKB-KW"/>
</dbReference>
<feature type="transmembrane region" description="Helical" evidence="1">
    <location>
        <begin position="129"/>
        <end position="149"/>
    </location>
</feature>
<feature type="transmembrane region" description="Helical" evidence="1">
    <location>
        <begin position="241"/>
        <end position="259"/>
    </location>
</feature>
<reference evidence="2" key="1">
    <citation type="journal article" date="2015" name="Genome Announc.">
        <title>Draft Genome Sequence of Anaerolineae Strain TC1, a Novel Isolate from a Methanogenic Wastewater Treatment System.</title>
        <authorList>
            <person name="Matsuura N."/>
            <person name="Tourlousse D.M."/>
            <person name="Sun L."/>
            <person name="Toyonaga M."/>
            <person name="Kuroda K."/>
            <person name="Ohashi A."/>
            <person name="Cruz R."/>
            <person name="Yamaguchi T."/>
            <person name="Sekiguchi Y."/>
        </authorList>
    </citation>
    <scope>NUCLEOTIDE SEQUENCE [LARGE SCALE GENOMIC DNA]</scope>
    <source>
        <strain evidence="2">TC1</strain>
    </source>
</reference>
<feature type="transmembrane region" description="Helical" evidence="1">
    <location>
        <begin position="176"/>
        <end position="195"/>
    </location>
</feature>